<evidence type="ECO:0000313" key="1">
    <source>
        <dbReference type="EMBL" id="MDR6701632.1"/>
    </source>
</evidence>
<dbReference type="Proteomes" id="UP001265315">
    <property type="component" value="Unassembled WGS sequence"/>
</dbReference>
<evidence type="ECO:0000313" key="2">
    <source>
        <dbReference type="Proteomes" id="UP001265315"/>
    </source>
</evidence>
<protein>
    <recommendedName>
        <fullName evidence="3">Morphogenetic protein</fullName>
    </recommendedName>
</protein>
<reference evidence="1" key="1">
    <citation type="submission" date="2023-07" db="EMBL/GenBank/DDBJ databases">
        <title>Sorghum-associated microbial communities from plants grown in Nebraska, USA.</title>
        <authorList>
            <person name="Schachtman D."/>
        </authorList>
    </citation>
    <scope>NUCLEOTIDE SEQUENCE</scope>
    <source>
        <strain evidence="1">1457</strain>
    </source>
</reference>
<organism evidence="1 2">
    <name type="scientific">Agrobacterium tumefaciens</name>
    <dbReference type="NCBI Taxonomy" id="358"/>
    <lineage>
        <taxon>Bacteria</taxon>
        <taxon>Pseudomonadati</taxon>
        <taxon>Pseudomonadota</taxon>
        <taxon>Alphaproteobacteria</taxon>
        <taxon>Hyphomicrobiales</taxon>
        <taxon>Rhizobiaceae</taxon>
        <taxon>Rhizobium/Agrobacterium group</taxon>
        <taxon>Agrobacterium</taxon>
        <taxon>Agrobacterium tumefaciens complex</taxon>
    </lineage>
</organism>
<dbReference type="EMBL" id="JAVDSW010000001">
    <property type="protein sequence ID" value="MDR6701632.1"/>
    <property type="molecule type" value="Genomic_DNA"/>
</dbReference>
<accession>A0AAW8LSA8</accession>
<sequence>MERPVTLKAHEVRGILDGRQTQLRRVVKLDSFSKSEYFGYDFAFRERSCWHDYQLPDLITKKCPFGQVGDRLWGREAFITGHPLEPCTQKLLTYDEGGNYMPEKVWYRAEDDLSEWLGEDGYVSENIPWKSSTQMPRWASRILLEIVSVRVLRLKDMSEADALAEGIQKETKDGHLWKYGLDGWSWKDWWLTAVGAFGYLWASINGQASWESNPWVWVVEVKRVDAQ</sequence>
<name>A0AAW8LSA8_AGRTU</name>
<gene>
    <name evidence="1" type="ORF">J2W61_001460</name>
</gene>
<comment type="caution">
    <text evidence="1">The sequence shown here is derived from an EMBL/GenBank/DDBJ whole genome shotgun (WGS) entry which is preliminary data.</text>
</comment>
<proteinExistence type="predicted"/>
<dbReference type="RefSeq" id="WP_209689026.1">
    <property type="nucleotide sequence ID" value="NZ_JAGIPM010000001.1"/>
</dbReference>
<dbReference type="AlphaFoldDB" id="A0AAW8LSA8"/>
<evidence type="ECO:0008006" key="3">
    <source>
        <dbReference type="Google" id="ProtNLM"/>
    </source>
</evidence>